<dbReference type="SUPFAM" id="SSF48403">
    <property type="entry name" value="Ankyrin repeat"/>
    <property type="match status" value="1"/>
</dbReference>
<dbReference type="Gene3D" id="3.40.1580.10">
    <property type="entry name" value="SMI1/KNR4-like"/>
    <property type="match status" value="1"/>
</dbReference>
<dbReference type="SUPFAM" id="SSF160631">
    <property type="entry name" value="SMI1/KNR4-like"/>
    <property type="match status" value="1"/>
</dbReference>
<dbReference type="eggNOG" id="COG0666">
    <property type="taxonomic scope" value="Bacteria"/>
</dbReference>
<dbReference type="OrthoDB" id="1148097at2"/>
<feature type="domain" description="Knr4/Smi1-like" evidence="1">
    <location>
        <begin position="9"/>
        <end position="130"/>
    </location>
</feature>
<dbReference type="SMART" id="SM00860">
    <property type="entry name" value="SMI1_KNR4"/>
    <property type="match status" value="1"/>
</dbReference>
<comment type="caution">
    <text evidence="2">The sequence shown here is derived from an EMBL/GenBank/DDBJ whole genome shotgun (WGS) entry which is preliminary data.</text>
</comment>
<gene>
    <name evidence="2" type="ORF">M23134_04488</name>
</gene>
<dbReference type="InterPro" id="IPR018958">
    <property type="entry name" value="Knr4/Smi1-like_dom"/>
</dbReference>
<keyword evidence="3" id="KW-1185">Reference proteome</keyword>
<dbReference type="RefSeq" id="WP_002697944.1">
    <property type="nucleotide sequence ID" value="NZ_AAWS01000015.1"/>
</dbReference>
<dbReference type="Pfam" id="PF09346">
    <property type="entry name" value="SMI1_KNR4"/>
    <property type="match status" value="1"/>
</dbReference>
<dbReference type="Proteomes" id="UP000004095">
    <property type="component" value="Unassembled WGS sequence"/>
</dbReference>
<accession>A1ZMA9</accession>
<dbReference type="EMBL" id="AAWS01000015">
    <property type="protein sequence ID" value="EAY28641.1"/>
    <property type="molecule type" value="Genomic_DNA"/>
</dbReference>
<sequence>MKLSKTNTTITQQDIDNWEQKEGIVLDKTFQRFLLEYNGGVPTHRQTHVGDLDETIIVNSFFSLEQIQEECKKYKNILPEHLLPIGFDELGNRICISKETTNNGGIYYYDLRWDLEDDETPEVFQYFLANSINTFINQLQDDVIQTTNDDLLELFSEPFKNETQIISLINSGWDVNTLIDGEYTAMQRLVLGEKINIKIADLLIEKGTNLSGALEQATVWNNMKAINYLIKHGANVNETNEENTPLLIEMVKSINIPVIQLLLEQGADKEATDEDGQTAKYWAKVKIKQGYKEAKKILTLLK</sequence>
<evidence type="ECO:0000313" key="2">
    <source>
        <dbReference type="EMBL" id="EAY28641.1"/>
    </source>
</evidence>
<evidence type="ECO:0000259" key="1">
    <source>
        <dbReference type="SMART" id="SM00860"/>
    </source>
</evidence>
<organism evidence="2 3">
    <name type="scientific">Microscilla marina ATCC 23134</name>
    <dbReference type="NCBI Taxonomy" id="313606"/>
    <lineage>
        <taxon>Bacteria</taxon>
        <taxon>Pseudomonadati</taxon>
        <taxon>Bacteroidota</taxon>
        <taxon>Cytophagia</taxon>
        <taxon>Cytophagales</taxon>
        <taxon>Microscillaceae</taxon>
        <taxon>Microscilla</taxon>
    </lineage>
</organism>
<dbReference type="PANTHER" id="PTHR24182">
    <property type="entry name" value="ANKYRIN REPEAT AND SOCS BOX CONTAINING 4"/>
    <property type="match status" value="1"/>
</dbReference>
<evidence type="ECO:0000313" key="3">
    <source>
        <dbReference type="Proteomes" id="UP000004095"/>
    </source>
</evidence>
<dbReference type="SMART" id="SM00248">
    <property type="entry name" value="ANK"/>
    <property type="match status" value="2"/>
</dbReference>
<dbReference type="InterPro" id="IPR036770">
    <property type="entry name" value="Ankyrin_rpt-contain_sf"/>
</dbReference>
<dbReference type="PANTHER" id="PTHR24182:SF13">
    <property type="entry name" value="LD18443P"/>
    <property type="match status" value="1"/>
</dbReference>
<reference evidence="2 3" key="1">
    <citation type="submission" date="2007-01" db="EMBL/GenBank/DDBJ databases">
        <authorList>
            <person name="Haygood M."/>
            <person name="Podell S."/>
            <person name="Anderson C."/>
            <person name="Hopkinson B."/>
            <person name="Roe K."/>
            <person name="Barbeau K."/>
            <person name="Gaasterland T."/>
            <person name="Ferriera S."/>
            <person name="Johnson J."/>
            <person name="Kravitz S."/>
            <person name="Beeson K."/>
            <person name="Sutton G."/>
            <person name="Rogers Y.-H."/>
            <person name="Friedman R."/>
            <person name="Frazier M."/>
            <person name="Venter J.C."/>
        </authorList>
    </citation>
    <scope>NUCLEOTIDE SEQUENCE [LARGE SCALE GENOMIC DNA]</scope>
    <source>
        <strain evidence="2 3">ATCC 23134</strain>
    </source>
</reference>
<dbReference type="InterPro" id="IPR037883">
    <property type="entry name" value="Knr4/Smi1-like_sf"/>
</dbReference>
<name>A1ZMA9_MICM2</name>
<dbReference type="Gene3D" id="1.25.40.20">
    <property type="entry name" value="Ankyrin repeat-containing domain"/>
    <property type="match status" value="1"/>
</dbReference>
<proteinExistence type="predicted"/>
<protein>
    <recommendedName>
        <fullName evidence="1">Knr4/Smi1-like domain-containing protein</fullName>
    </recommendedName>
</protein>
<dbReference type="InterPro" id="IPR002110">
    <property type="entry name" value="Ankyrin_rpt"/>
</dbReference>
<dbReference type="AlphaFoldDB" id="A1ZMA9"/>